<name>A0A8H4VV91_9AGAR</name>
<keyword evidence="2" id="KW-1185">Reference proteome</keyword>
<gene>
    <name evidence="1" type="ORF">D9613_001424</name>
</gene>
<evidence type="ECO:0000313" key="1">
    <source>
        <dbReference type="EMBL" id="KAF4623442.1"/>
    </source>
</evidence>
<dbReference type="AlphaFoldDB" id="A0A8H4VV91"/>
<proteinExistence type="predicted"/>
<organism evidence="1 2">
    <name type="scientific">Agrocybe pediades</name>
    <dbReference type="NCBI Taxonomy" id="84607"/>
    <lineage>
        <taxon>Eukaryota</taxon>
        <taxon>Fungi</taxon>
        <taxon>Dikarya</taxon>
        <taxon>Basidiomycota</taxon>
        <taxon>Agaricomycotina</taxon>
        <taxon>Agaricomycetes</taxon>
        <taxon>Agaricomycetidae</taxon>
        <taxon>Agaricales</taxon>
        <taxon>Agaricineae</taxon>
        <taxon>Strophariaceae</taxon>
        <taxon>Agrocybe</taxon>
    </lineage>
</organism>
<dbReference type="EMBL" id="JAACJL010000001">
    <property type="protein sequence ID" value="KAF4623442.1"/>
    <property type="molecule type" value="Genomic_DNA"/>
</dbReference>
<protein>
    <submittedName>
        <fullName evidence="1">Uncharacterized protein</fullName>
    </submittedName>
</protein>
<reference evidence="1 2" key="1">
    <citation type="submission" date="2019-12" db="EMBL/GenBank/DDBJ databases">
        <authorList>
            <person name="Floudas D."/>
            <person name="Bentzer J."/>
            <person name="Ahren D."/>
            <person name="Johansson T."/>
            <person name="Persson P."/>
            <person name="Tunlid A."/>
        </authorList>
    </citation>
    <scope>NUCLEOTIDE SEQUENCE [LARGE SCALE GENOMIC DNA]</scope>
    <source>
        <strain evidence="1 2">CBS 102.39</strain>
    </source>
</reference>
<accession>A0A8H4VV91</accession>
<sequence length="507" mass="58264">MAVFPSRVQLPVELVDIIIKLSIPTACRSRNTPERRESLAFLQACSLVCRSWAACSQPLIFSEITLYAKDALVSHSQNLERIHDLHALVRVNPHLLHHVRHLNLQITKSCEKGLGESWMSKDPYFLDILKLLHSKKRLLGLRLHGTRSRVQWKIHMHRLTDPGTLKQFILPMITRLEILWIEVPQDFLHNHPNLKQLLLCEISFFDLEPPSAGSSRSRQVVSNAPSRALFPASFFSEVNRPGQNSRTPQAHNPATQIHSLTYHSLPEQVYRTLFKEDNPYKLDLRSLRCIKTDSSALANRELLSSLLDEKEQPPPIEELILLKRGEVYMDVWTQFISLAPAPHLRHLEMDLFLDRSTLRDPLQEVIGVLKTISDKHSLQELKITAYVDIIESRSANIFSGRRSRLYRLQWTQLREQLLRLKFRLALSAYLDVHLDMAYVATENEIKMREKEFLKGIKHDFRGFVVSPFLSGGLADDASSEGNLNTPIVEVTHRMVNGDHIRGSPAQW</sequence>
<evidence type="ECO:0000313" key="2">
    <source>
        <dbReference type="Proteomes" id="UP000521872"/>
    </source>
</evidence>
<dbReference type="Proteomes" id="UP000521872">
    <property type="component" value="Unassembled WGS sequence"/>
</dbReference>
<comment type="caution">
    <text evidence="1">The sequence shown here is derived from an EMBL/GenBank/DDBJ whole genome shotgun (WGS) entry which is preliminary data.</text>
</comment>